<dbReference type="PANTHER" id="PTHR48086">
    <property type="entry name" value="SODIUM/PROLINE SYMPORTER-RELATED"/>
    <property type="match status" value="1"/>
</dbReference>
<feature type="transmembrane region" description="Helical" evidence="7">
    <location>
        <begin position="72"/>
        <end position="96"/>
    </location>
</feature>
<keyword evidence="9" id="KW-1185">Reference proteome</keyword>
<comment type="similarity">
    <text evidence="2">Belongs to the sodium:solute symporter (SSF) (TC 2.A.21) family.</text>
</comment>
<evidence type="ECO:0000313" key="9">
    <source>
        <dbReference type="Proteomes" id="UP001285263"/>
    </source>
</evidence>
<dbReference type="InterPro" id="IPR001734">
    <property type="entry name" value="Na/solute_symporter"/>
</dbReference>
<dbReference type="PROSITE" id="PS50283">
    <property type="entry name" value="NA_SOLUT_SYMP_3"/>
    <property type="match status" value="1"/>
</dbReference>
<feature type="transmembrane region" description="Helical" evidence="7">
    <location>
        <begin position="103"/>
        <end position="122"/>
    </location>
</feature>
<dbReference type="PANTHER" id="PTHR48086:SF8">
    <property type="entry name" value="MONOCARBOXYLIC ACID PERMEASE"/>
    <property type="match status" value="1"/>
</dbReference>
<accession>A0ABU5DNK5</accession>
<evidence type="ECO:0000256" key="2">
    <source>
        <dbReference type="ARBA" id="ARBA00006434"/>
    </source>
</evidence>
<dbReference type="Proteomes" id="UP001285263">
    <property type="component" value="Unassembled WGS sequence"/>
</dbReference>
<sequence>MVRRRDRSGRHATALVPGSIMLISASTLLARNLYRPLRPGCSEAHLAKVARFSSPLLTLLAVVLTLGGSPSIVSLLLVGFSFVTQLAPSLLAALLGWPRANRFGAMAGIAAGSGFVASTVLFGASTRTLLPGAPGWLHDVNVGIIGLALNCAAMVAVSYLTRHRTRPGSLAPAMTPIAPLAS</sequence>
<comment type="subcellular location">
    <subcellularLocation>
        <location evidence="1">Membrane</location>
        <topology evidence="1">Multi-pass membrane protein</topology>
    </subcellularLocation>
</comment>
<evidence type="ECO:0000256" key="5">
    <source>
        <dbReference type="ARBA" id="ARBA00022989"/>
    </source>
</evidence>
<dbReference type="EMBL" id="JAXCLA010000006">
    <property type="protein sequence ID" value="MDY0746879.1"/>
    <property type="molecule type" value="Genomic_DNA"/>
</dbReference>
<name>A0ABU5DNK5_9BURK</name>
<feature type="transmembrane region" description="Helical" evidence="7">
    <location>
        <begin position="142"/>
        <end position="160"/>
    </location>
</feature>
<comment type="caution">
    <text evidence="8">The sequence shown here is derived from an EMBL/GenBank/DDBJ whole genome shotgun (WGS) entry which is preliminary data.</text>
</comment>
<evidence type="ECO:0000256" key="1">
    <source>
        <dbReference type="ARBA" id="ARBA00004141"/>
    </source>
</evidence>
<evidence type="ECO:0000256" key="4">
    <source>
        <dbReference type="ARBA" id="ARBA00022692"/>
    </source>
</evidence>
<keyword evidence="5 7" id="KW-1133">Transmembrane helix</keyword>
<evidence type="ECO:0000256" key="3">
    <source>
        <dbReference type="ARBA" id="ARBA00022448"/>
    </source>
</evidence>
<dbReference type="InterPro" id="IPR038377">
    <property type="entry name" value="Na/Glc_symporter_sf"/>
</dbReference>
<organism evidence="8 9">
    <name type="scientific">Roseateles agri</name>
    <dbReference type="NCBI Taxonomy" id="3098619"/>
    <lineage>
        <taxon>Bacteria</taxon>
        <taxon>Pseudomonadati</taxon>
        <taxon>Pseudomonadota</taxon>
        <taxon>Betaproteobacteria</taxon>
        <taxon>Burkholderiales</taxon>
        <taxon>Sphaerotilaceae</taxon>
        <taxon>Roseateles</taxon>
    </lineage>
</organism>
<evidence type="ECO:0000313" key="8">
    <source>
        <dbReference type="EMBL" id="MDY0746879.1"/>
    </source>
</evidence>
<evidence type="ECO:0000256" key="6">
    <source>
        <dbReference type="ARBA" id="ARBA00023136"/>
    </source>
</evidence>
<gene>
    <name evidence="8" type="ORF">SNE35_20370</name>
</gene>
<protein>
    <submittedName>
        <fullName evidence="8">Uncharacterized protein</fullName>
    </submittedName>
</protein>
<reference evidence="8 9" key="1">
    <citation type="submission" date="2023-11" db="EMBL/GenBank/DDBJ databases">
        <title>Paucibacter sp. nov., isolated from fresh soil in Korea.</title>
        <authorList>
            <person name="Le N.T.T."/>
        </authorList>
    </citation>
    <scope>NUCLEOTIDE SEQUENCE [LARGE SCALE GENOMIC DNA]</scope>
    <source>
        <strain evidence="8 9">R3-3</strain>
    </source>
</reference>
<dbReference type="InterPro" id="IPR050277">
    <property type="entry name" value="Sodium:Solute_Symporter"/>
</dbReference>
<keyword evidence="6 7" id="KW-0472">Membrane</keyword>
<keyword evidence="3" id="KW-0813">Transport</keyword>
<proteinExistence type="inferred from homology"/>
<dbReference type="Gene3D" id="1.20.1730.10">
    <property type="entry name" value="Sodium/glucose cotransporter"/>
    <property type="match status" value="1"/>
</dbReference>
<feature type="transmembrane region" description="Helical" evidence="7">
    <location>
        <begin position="12"/>
        <end position="34"/>
    </location>
</feature>
<evidence type="ECO:0000256" key="7">
    <source>
        <dbReference type="SAM" id="Phobius"/>
    </source>
</evidence>
<keyword evidence="4 7" id="KW-0812">Transmembrane</keyword>